<dbReference type="Pfam" id="PF20041">
    <property type="entry name" value="DUF6443"/>
    <property type="match status" value="1"/>
</dbReference>
<comment type="caution">
    <text evidence="3">The sequence shown here is derived from an EMBL/GenBank/DDBJ whole genome shotgun (WGS) entry which is preliminary data.</text>
</comment>
<dbReference type="Gene3D" id="2.180.10.10">
    <property type="entry name" value="RHS repeat-associated core"/>
    <property type="match status" value="2"/>
</dbReference>
<dbReference type="NCBIfam" id="TIGR03696">
    <property type="entry name" value="Rhs_assc_core"/>
    <property type="match status" value="1"/>
</dbReference>
<dbReference type="RefSeq" id="WP_338225349.1">
    <property type="nucleotide sequence ID" value="NZ_BTPD01000011.1"/>
</dbReference>
<dbReference type="PANTHER" id="PTHR32305">
    <property type="match status" value="1"/>
</dbReference>
<organism evidence="3 4">
    <name type="scientific">Algoriphagus confluentis</name>
    <dbReference type="NCBI Taxonomy" id="1697556"/>
    <lineage>
        <taxon>Bacteria</taxon>
        <taxon>Pseudomonadati</taxon>
        <taxon>Bacteroidota</taxon>
        <taxon>Cytophagia</taxon>
        <taxon>Cytophagales</taxon>
        <taxon>Cyclobacteriaceae</taxon>
        <taxon>Algoriphagus</taxon>
    </lineage>
</organism>
<sequence>MKTLLFSLFLFGMIQWFALGQVVTSSPCLTAYPSAPSQVITGSSSVNLLAKPAPSGFGYRWYDSDAVTQMGTSQSLNTPILTATKVFYLAYIHTSTGCLTAKVPVRVIYNSEEKTSVKTYSSRDSLTTEAQIRSGNSSAVSRLSQYYDSLGRENQTVAVAASSGGQDVISFQTYDHYGRESREYLPFANSSSSPGLYRSNAASLHSSYYTANYNDSRGFAEKTYEASPLNRLTKQGVPGTPWIGKEINRNENTNGTGDAVRIWTVDGAGLPVTSANYPAGALAKLETINENGQRTIEYKDKLGRLILKKVQESATPGVDHSGWLCTYYVYDSFGRLRVVMPPKATASVLAGTSSTNTDISNGLYYRYTYDERGRMIAKKLPDKGTEEMVYDLQDRLVAYRDANLTSQNKWLYTKYDALGRVVMTGLTPNTTTTSTWQGLQNLLNTSYGSNNAVINATSGKTGTTNAGGFPRAVDGGEGDVLTVNYYDHYNFRKSTLTYVKPNATYHDQSNQVHGLLTGKLVRNLENTTRYETAIYYDRQGRLIQTFEDHHLGGTMRASTKFDFENKPVETITSFSTPGTQTITKNYHYNNAGLIRKITHKINSGPTVTLADFGYDELGQLTAKNFPVVGDSVLSFKYNIRGWLKRINNPQESNASDKVFAQELFYESGNQFNGNIAKEEWKGRDDIKRVYSYTYDVANRLKTANYTVPTVSAHNGRYNLGYINYDPNGNITTLQRVNQQTASIWALVDNLAYSYASHSNRLTNVHDHQGTTTYLSKDFKNLGTSSYTYDANGNLTVNSDKNITSITYNHLNLPRTITFSGTNKKIEYWYNAEGVKVRQVNTDGATVKTIDYIGEFVFENSSISYILHEEGRAAFESGAFQYEFFIKDHLGNVRQVVRAPVSAFRIATMEPEKAAEEEELFQNIKETRQGAGEHNKTPGGYATAWLNADRGRILGPSRSQEVQEGDSIELNVFGKYVDPRKTRLHPVSFIRTGANTQMVQQLTEFGQNLRATGPNELAIANVIALVITELQQKPAPEAYMGYALYDADSNLYEQGKVVLSKKARNKHEELIKKIAIPKDGYIETFLVNETSENVWFDQFRIQSTGPLIVQETHYDPWGVELSGLGYQYGGIKVNPYLYNGKEANGHLGVNWYDYGARLYDPAIGRWFVVDPLAEQMRRHSPYNYAFNNPLKFIDPDGMAPIEPNGGMTYDGYVDPESANKGLPSGGGVSSNSNTNCEICDKIISKFQRLFKKLFLSPSNEDEAIQQQEAWQGVERVSNTVEDLRDAQRTAIDFIIPIGGGTVNAIIDNSTGQASGTDIALAAAADVGFAFIPGGRGAAKTGLTNPQLVQKSATLAERAIGRTGGVAGTAKHQYANALLNRYQSIYGSRGLSTNVYFNNGVGNRGFLDVLDRTNGIIYDFKFGNAVMSPAQFGKYSRNFGLPIQVIRP</sequence>
<protein>
    <recommendedName>
        <fullName evidence="5">RHS repeat-associated core domain-containing protein</fullName>
    </recommendedName>
</protein>
<reference evidence="3 4" key="1">
    <citation type="submission" date="2023-08" db="EMBL/GenBank/DDBJ databases">
        <title>Draft genome sequence of Algoriphagus confluentis.</title>
        <authorList>
            <person name="Takatani N."/>
            <person name="Hosokawa M."/>
            <person name="Sawabe T."/>
        </authorList>
    </citation>
    <scope>NUCLEOTIDE SEQUENCE [LARGE SCALE GENOMIC DNA]</scope>
    <source>
        <strain evidence="3 4">NBRC 111222</strain>
    </source>
</reference>
<accession>A0ABQ6PTW1</accession>
<evidence type="ECO:0008006" key="5">
    <source>
        <dbReference type="Google" id="ProtNLM"/>
    </source>
</evidence>
<dbReference type="EMBL" id="BTPD01000011">
    <property type="protein sequence ID" value="GMQ30638.1"/>
    <property type="molecule type" value="Genomic_DNA"/>
</dbReference>
<keyword evidence="4" id="KW-1185">Reference proteome</keyword>
<proteinExistence type="predicted"/>
<dbReference type="Proteomes" id="UP001338309">
    <property type="component" value="Unassembled WGS sequence"/>
</dbReference>
<dbReference type="InterPro" id="IPR044023">
    <property type="entry name" value="Ig_7"/>
</dbReference>
<dbReference type="InterPro" id="IPR045619">
    <property type="entry name" value="DUF6443"/>
</dbReference>
<dbReference type="Pfam" id="PF19081">
    <property type="entry name" value="Ig_7"/>
    <property type="match status" value="1"/>
</dbReference>
<evidence type="ECO:0000313" key="4">
    <source>
        <dbReference type="Proteomes" id="UP001338309"/>
    </source>
</evidence>
<evidence type="ECO:0000259" key="2">
    <source>
        <dbReference type="Pfam" id="PF20041"/>
    </source>
</evidence>
<name>A0ABQ6PTW1_9BACT</name>
<evidence type="ECO:0000313" key="3">
    <source>
        <dbReference type="EMBL" id="GMQ30638.1"/>
    </source>
</evidence>
<gene>
    <name evidence="3" type="ORF">Aconfl_32810</name>
</gene>
<feature type="domain" description="Ig-like" evidence="1">
    <location>
        <begin position="35"/>
        <end position="107"/>
    </location>
</feature>
<dbReference type="InterPro" id="IPR050708">
    <property type="entry name" value="T6SS_VgrG/RHS"/>
</dbReference>
<dbReference type="PANTHER" id="PTHR32305:SF15">
    <property type="entry name" value="PROTEIN RHSA-RELATED"/>
    <property type="match status" value="1"/>
</dbReference>
<evidence type="ECO:0000259" key="1">
    <source>
        <dbReference type="Pfam" id="PF19081"/>
    </source>
</evidence>
<feature type="domain" description="DUF6443" evidence="2">
    <location>
        <begin position="120"/>
        <end position="250"/>
    </location>
</feature>
<dbReference type="InterPro" id="IPR022385">
    <property type="entry name" value="Rhs_assc_core"/>
</dbReference>